<evidence type="ECO:0000256" key="1">
    <source>
        <dbReference type="ARBA" id="ARBA00022908"/>
    </source>
</evidence>
<dbReference type="InterPro" id="IPR004107">
    <property type="entry name" value="Integrase_SAM-like_N"/>
</dbReference>
<proteinExistence type="predicted"/>
<dbReference type="Proteomes" id="UP000240228">
    <property type="component" value="Unassembled WGS sequence"/>
</dbReference>
<dbReference type="InterPro" id="IPR044068">
    <property type="entry name" value="CB"/>
</dbReference>
<dbReference type="GO" id="GO:0003677">
    <property type="term" value="F:DNA binding"/>
    <property type="evidence" value="ECO:0007669"/>
    <property type="project" value="UniProtKB-UniRule"/>
</dbReference>
<accession>A0A2T3GC74</accession>
<dbReference type="PROSITE" id="PS51900">
    <property type="entry name" value="CB"/>
    <property type="match status" value="1"/>
</dbReference>
<evidence type="ECO:0000256" key="4">
    <source>
        <dbReference type="PROSITE-ProRule" id="PRU01248"/>
    </source>
</evidence>
<protein>
    <recommendedName>
        <fullName evidence="9">Site-specific integrase</fullName>
    </recommendedName>
</protein>
<dbReference type="EMBL" id="NWTX01000002">
    <property type="protein sequence ID" value="PST47073.1"/>
    <property type="molecule type" value="Genomic_DNA"/>
</dbReference>
<evidence type="ECO:0000256" key="2">
    <source>
        <dbReference type="ARBA" id="ARBA00023125"/>
    </source>
</evidence>
<dbReference type="InterPro" id="IPR011010">
    <property type="entry name" value="DNA_brk_join_enz"/>
</dbReference>
<organism evidence="7 8">
    <name type="scientific">Bifidobacterium callitrichos</name>
    <dbReference type="NCBI Taxonomy" id="762209"/>
    <lineage>
        <taxon>Bacteria</taxon>
        <taxon>Bacillati</taxon>
        <taxon>Actinomycetota</taxon>
        <taxon>Actinomycetes</taxon>
        <taxon>Bifidobacteriales</taxon>
        <taxon>Bifidobacteriaceae</taxon>
        <taxon>Bifidobacterium</taxon>
    </lineage>
</organism>
<dbReference type="AlphaFoldDB" id="A0A2T3GC74"/>
<feature type="domain" description="Tyr recombinase" evidence="5">
    <location>
        <begin position="183"/>
        <end position="289"/>
    </location>
</feature>
<dbReference type="GO" id="GO:0015074">
    <property type="term" value="P:DNA integration"/>
    <property type="evidence" value="ECO:0007669"/>
    <property type="project" value="UniProtKB-KW"/>
</dbReference>
<dbReference type="Gene3D" id="1.10.150.130">
    <property type="match status" value="1"/>
</dbReference>
<evidence type="ECO:0000313" key="8">
    <source>
        <dbReference type="Proteomes" id="UP000240228"/>
    </source>
</evidence>
<comment type="caution">
    <text evidence="7">The sequence shown here is derived from an EMBL/GenBank/DDBJ whole genome shotgun (WGS) entry which is preliminary data.</text>
</comment>
<dbReference type="Pfam" id="PF14659">
    <property type="entry name" value="Phage_int_SAM_3"/>
    <property type="match status" value="1"/>
</dbReference>
<dbReference type="Gene3D" id="1.10.443.10">
    <property type="entry name" value="Intergrase catalytic core"/>
    <property type="match status" value="1"/>
</dbReference>
<dbReference type="InterPro" id="IPR010998">
    <property type="entry name" value="Integrase_recombinase_N"/>
</dbReference>
<evidence type="ECO:0000259" key="5">
    <source>
        <dbReference type="PROSITE" id="PS51898"/>
    </source>
</evidence>
<dbReference type="GO" id="GO:0006310">
    <property type="term" value="P:DNA recombination"/>
    <property type="evidence" value="ECO:0007669"/>
    <property type="project" value="UniProtKB-KW"/>
</dbReference>
<keyword evidence="1" id="KW-0229">DNA integration</keyword>
<evidence type="ECO:0000259" key="6">
    <source>
        <dbReference type="PROSITE" id="PS51900"/>
    </source>
</evidence>
<feature type="domain" description="Core-binding (CB)" evidence="6">
    <location>
        <begin position="80"/>
        <end position="162"/>
    </location>
</feature>
<name>A0A2T3GC74_9BIFI</name>
<dbReference type="InterPro" id="IPR002104">
    <property type="entry name" value="Integrase_catalytic"/>
</dbReference>
<evidence type="ECO:0008006" key="9">
    <source>
        <dbReference type="Google" id="ProtNLM"/>
    </source>
</evidence>
<keyword evidence="8" id="KW-1185">Reference proteome</keyword>
<reference evidence="8" key="1">
    <citation type="submission" date="2017-09" db="EMBL/GenBank/DDBJ databases">
        <authorList>
            <person name="Sela D.A."/>
            <person name="Albert K."/>
        </authorList>
    </citation>
    <scope>NUCLEOTIDE SEQUENCE [LARGE SCALE GENOMIC DNA]</scope>
    <source>
        <strain evidence="8">UMA51805</strain>
    </source>
</reference>
<dbReference type="InterPro" id="IPR013762">
    <property type="entry name" value="Integrase-like_cat_sf"/>
</dbReference>
<gene>
    <name evidence="7" type="ORF">CPA40_01740</name>
</gene>
<evidence type="ECO:0000256" key="3">
    <source>
        <dbReference type="ARBA" id="ARBA00023172"/>
    </source>
</evidence>
<dbReference type="SUPFAM" id="SSF56349">
    <property type="entry name" value="DNA breaking-rejoining enzymes"/>
    <property type="match status" value="1"/>
</dbReference>
<evidence type="ECO:0000313" key="7">
    <source>
        <dbReference type="EMBL" id="PST47073.1"/>
    </source>
</evidence>
<keyword evidence="2 4" id="KW-0238">DNA-binding</keyword>
<sequence length="289" mass="33074">MYVMSERIQRKSPIRWNTRVPARSDNCRTAVGMPSEDPISGGRRRVSAVGRTRTEAMDSAKEKLLEAVKEDDPTKPDRMPTVAEWCTQWVEDVIRPRRSPNTYRAYETHIRCGITPAIGNVRLDRVRPSHARLLERKETEHNSGATARLAQTVLTRALDDAVREGIIDRNLLDGLEPPALEPRETLVLTPDQARRLIGVEPDPKWRLLWRLLFATGMRIGEALGLIPEEIVDVDRRTCIRVEWQLKRFPHVTDAKDMPRAYETRHVGGTVWLARPMRRDYACCSPGMRG</sequence>
<keyword evidence="3" id="KW-0233">DNA recombination</keyword>
<reference evidence="7 8" key="2">
    <citation type="submission" date="2018-03" db="EMBL/GenBank/DDBJ databases">
        <title>The comparative genomics of Bifidobacterium callitrichos reflects dietary carbohydrate utilization within the common marmoset gut.</title>
        <authorList>
            <person name="Rani A."/>
        </authorList>
    </citation>
    <scope>NUCLEOTIDE SEQUENCE [LARGE SCALE GENOMIC DNA]</scope>
    <source>
        <strain evidence="7 8">UMA51805</strain>
    </source>
</reference>
<dbReference type="PROSITE" id="PS51898">
    <property type="entry name" value="TYR_RECOMBINASE"/>
    <property type="match status" value="1"/>
</dbReference>